<name>A0A381TUP7_9ZZZZ</name>
<accession>A0A381TUP7</accession>
<gene>
    <name evidence="1" type="ORF">METZ01_LOCUS71531</name>
</gene>
<dbReference type="AlphaFoldDB" id="A0A381TUP7"/>
<proteinExistence type="predicted"/>
<sequence length="89" mass="10162">MSEVNLLLDHLIKLLIKDKQDVSKSAFEKKTEILSLNIDLCDFSSLKESDNILIDTNVLKKTHDVVYLRSIVSKDQNIVTTATSIWQRS</sequence>
<reference evidence="1" key="1">
    <citation type="submission" date="2018-05" db="EMBL/GenBank/DDBJ databases">
        <authorList>
            <person name="Lanie J.A."/>
            <person name="Ng W.-L."/>
            <person name="Kazmierczak K.M."/>
            <person name="Andrzejewski T.M."/>
            <person name="Davidsen T.M."/>
            <person name="Wayne K.J."/>
            <person name="Tettelin H."/>
            <person name="Glass J.I."/>
            <person name="Rusch D."/>
            <person name="Podicherti R."/>
            <person name="Tsui H.-C.T."/>
            <person name="Winkler M.E."/>
        </authorList>
    </citation>
    <scope>NUCLEOTIDE SEQUENCE</scope>
</reference>
<protein>
    <submittedName>
        <fullName evidence="1">Uncharacterized protein</fullName>
    </submittedName>
</protein>
<dbReference type="EMBL" id="UINC01005044">
    <property type="protein sequence ID" value="SVA18677.1"/>
    <property type="molecule type" value="Genomic_DNA"/>
</dbReference>
<evidence type="ECO:0000313" key="1">
    <source>
        <dbReference type="EMBL" id="SVA18677.1"/>
    </source>
</evidence>
<organism evidence="1">
    <name type="scientific">marine metagenome</name>
    <dbReference type="NCBI Taxonomy" id="408172"/>
    <lineage>
        <taxon>unclassified sequences</taxon>
        <taxon>metagenomes</taxon>
        <taxon>ecological metagenomes</taxon>
    </lineage>
</organism>